<feature type="domain" description="Methyltransferase" evidence="6">
    <location>
        <begin position="32"/>
        <end position="156"/>
    </location>
</feature>
<sequence>MIFIKDEEFIRGKCPMTKEDIRILSIAKMNLDENSKVLDIGSGTGSITVQAAKIARNGKVVSIEKEDEPFEVTKRNIEKFNCDNIEQIKDDASNTLENIINKQIKFDSIFVGGSGGTLEDIIFKATSCLNDNGVLVMNFITLDNVYKAIESAKKLNYKVDISLINVSKNKENTLMMIANNPIYIIQCIKKDSF</sequence>
<dbReference type="CDD" id="cd02440">
    <property type="entry name" value="AdoMet_MTases"/>
    <property type="match status" value="1"/>
</dbReference>
<dbReference type="InterPro" id="IPR029063">
    <property type="entry name" value="SAM-dependent_MTases_sf"/>
</dbReference>
<dbReference type="Proteomes" id="UP000017118">
    <property type="component" value="Chromosome"/>
</dbReference>
<keyword evidence="8" id="KW-1185">Reference proteome</keyword>
<dbReference type="UniPathway" id="UPA00148"/>
<evidence type="ECO:0000256" key="2">
    <source>
        <dbReference type="ARBA" id="ARBA00022573"/>
    </source>
</evidence>
<dbReference type="Gene3D" id="3.40.50.150">
    <property type="entry name" value="Vaccinia Virus protein VP39"/>
    <property type="match status" value="1"/>
</dbReference>
<dbReference type="Pfam" id="PF13847">
    <property type="entry name" value="Methyltransf_31"/>
    <property type="match status" value="1"/>
</dbReference>
<name>U5MXM5_CLOSA</name>
<reference evidence="7 8" key="1">
    <citation type="journal article" date="2013" name="Genome Announc.">
        <title>Complete Genome Sequence of the Solvent Producer Clostridium saccharobutylicum NCP262 (DSM 13864).</title>
        <authorList>
            <person name="Poehlein A."/>
            <person name="Hartwich K."/>
            <person name="Krabben P."/>
            <person name="Ehrenreich A."/>
            <person name="Liebl W."/>
            <person name="Durre P."/>
            <person name="Gottschalk G."/>
            <person name="Daniel R."/>
        </authorList>
    </citation>
    <scope>NUCLEOTIDE SEQUENCE [LARGE SCALE GENOMIC DNA]</scope>
    <source>
        <strain evidence="7">DSM 13864</strain>
    </source>
</reference>
<dbReference type="NCBIfam" id="TIGR02469">
    <property type="entry name" value="CbiT"/>
    <property type="match status" value="1"/>
</dbReference>
<keyword evidence="5" id="KW-0949">S-adenosyl-L-methionine</keyword>
<gene>
    <name evidence="7" type="primary">cbiT</name>
    <name evidence="7" type="ORF">CLSA_c32460</name>
</gene>
<proteinExistence type="predicted"/>
<dbReference type="AlphaFoldDB" id="U5MXM5"/>
<dbReference type="GO" id="GO:0009236">
    <property type="term" value="P:cobalamin biosynthetic process"/>
    <property type="evidence" value="ECO:0007669"/>
    <property type="project" value="UniProtKB-UniPathway"/>
</dbReference>
<dbReference type="SUPFAM" id="SSF53335">
    <property type="entry name" value="S-adenosyl-L-methionine-dependent methyltransferases"/>
    <property type="match status" value="1"/>
</dbReference>
<evidence type="ECO:0000256" key="4">
    <source>
        <dbReference type="ARBA" id="ARBA00022679"/>
    </source>
</evidence>
<dbReference type="InterPro" id="IPR014008">
    <property type="entry name" value="Cbl_synth_MTase_CbiT"/>
</dbReference>
<evidence type="ECO:0000313" key="8">
    <source>
        <dbReference type="Proteomes" id="UP000017118"/>
    </source>
</evidence>
<evidence type="ECO:0000256" key="1">
    <source>
        <dbReference type="ARBA" id="ARBA00004953"/>
    </source>
</evidence>
<dbReference type="GO" id="GO:0008276">
    <property type="term" value="F:protein methyltransferase activity"/>
    <property type="evidence" value="ECO:0007669"/>
    <property type="project" value="InterPro"/>
</dbReference>
<comment type="pathway">
    <text evidence="1">Cofactor biosynthesis; adenosylcobalamin biosynthesis.</text>
</comment>
<dbReference type="PANTHER" id="PTHR43182">
    <property type="entry name" value="COBALT-PRECORRIN-6B C(15)-METHYLTRANSFERASE (DECARBOXYLATING)"/>
    <property type="match status" value="1"/>
</dbReference>
<dbReference type="eggNOG" id="COG2242">
    <property type="taxonomic scope" value="Bacteria"/>
</dbReference>
<keyword evidence="3 7" id="KW-0489">Methyltransferase</keyword>
<keyword evidence="4 7" id="KW-0808">Transferase</keyword>
<dbReference type="HOGENOM" id="CLU_094143_0_0_9"/>
<dbReference type="OrthoDB" id="9780707at2"/>
<evidence type="ECO:0000256" key="5">
    <source>
        <dbReference type="ARBA" id="ARBA00022691"/>
    </source>
</evidence>
<dbReference type="PANTHER" id="PTHR43182:SF1">
    <property type="entry name" value="COBALT-PRECORRIN-7 C(5)-METHYLTRANSFERASE"/>
    <property type="match status" value="1"/>
</dbReference>
<dbReference type="GO" id="GO:0032259">
    <property type="term" value="P:methylation"/>
    <property type="evidence" value="ECO:0007669"/>
    <property type="project" value="UniProtKB-KW"/>
</dbReference>
<organism evidence="7 8">
    <name type="scientific">Clostridium saccharobutylicum DSM 13864</name>
    <dbReference type="NCBI Taxonomy" id="1345695"/>
    <lineage>
        <taxon>Bacteria</taxon>
        <taxon>Bacillati</taxon>
        <taxon>Bacillota</taxon>
        <taxon>Clostridia</taxon>
        <taxon>Eubacteriales</taxon>
        <taxon>Clostridiaceae</taxon>
        <taxon>Clostridium</taxon>
    </lineage>
</organism>
<dbReference type="RefSeq" id="WP_022747354.1">
    <property type="nucleotide sequence ID" value="NC_022571.1"/>
</dbReference>
<evidence type="ECO:0000256" key="3">
    <source>
        <dbReference type="ARBA" id="ARBA00022603"/>
    </source>
</evidence>
<evidence type="ECO:0000313" key="7">
    <source>
        <dbReference type="EMBL" id="AGX44212.1"/>
    </source>
</evidence>
<dbReference type="EMBL" id="CP006721">
    <property type="protein sequence ID" value="AGX44212.1"/>
    <property type="molecule type" value="Genomic_DNA"/>
</dbReference>
<protein>
    <submittedName>
        <fullName evidence="7">Cobalt-precorrin-6Y C(15)-methyltransferase</fullName>
        <ecNumber evidence="7">2.1.1.-</ecNumber>
    </submittedName>
</protein>
<evidence type="ECO:0000259" key="6">
    <source>
        <dbReference type="Pfam" id="PF13847"/>
    </source>
</evidence>
<keyword evidence="2" id="KW-0169">Cobalamin biosynthesis</keyword>
<dbReference type="KEGG" id="csb:CLSA_c32460"/>
<dbReference type="InterPro" id="IPR050714">
    <property type="entry name" value="Cobalamin_biosynth_MTase"/>
</dbReference>
<dbReference type="GeneID" id="55475592"/>
<dbReference type="InterPro" id="IPR025714">
    <property type="entry name" value="Methyltranfer_dom"/>
</dbReference>
<accession>U5MXM5</accession>
<dbReference type="PATRIC" id="fig|1345695.10.peg.194"/>
<dbReference type="EC" id="2.1.1.-" evidence="7"/>